<organism evidence="12 13">
    <name type="scientific">Thyridium curvatum</name>
    <dbReference type="NCBI Taxonomy" id="1093900"/>
    <lineage>
        <taxon>Eukaryota</taxon>
        <taxon>Fungi</taxon>
        <taxon>Dikarya</taxon>
        <taxon>Ascomycota</taxon>
        <taxon>Pezizomycotina</taxon>
        <taxon>Sordariomycetes</taxon>
        <taxon>Sordariomycetidae</taxon>
        <taxon>Thyridiales</taxon>
        <taxon>Thyridiaceae</taxon>
        <taxon>Thyridium</taxon>
    </lineage>
</organism>
<dbReference type="RefSeq" id="XP_030992888.1">
    <property type="nucleotide sequence ID" value="XM_031132563.1"/>
</dbReference>
<dbReference type="GO" id="GO:0015031">
    <property type="term" value="P:protein transport"/>
    <property type="evidence" value="ECO:0007669"/>
    <property type="project" value="UniProtKB-KW"/>
</dbReference>
<keyword evidence="7 10" id="KW-0653">Protein transport</keyword>
<reference evidence="12 13" key="1">
    <citation type="submission" date="2019-06" db="EMBL/GenBank/DDBJ databases">
        <title>Draft genome sequence of the filamentous fungus Phialemoniopsis curvata isolated from diesel fuel.</title>
        <authorList>
            <person name="Varaljay V.A."/>
            <person name="Lyon W.J."/>
            <person name="Crouch A.L."/>
            <person name="Drake C.E."/>
            <person name="Hollomon J.M."/>
            <person name="Nadeau L.J."/>
            <person name="Nunn H.S."/>
            <person name="Stevenson B.S."/>
            <person name="Bojanowski C.L."/>
            <person name="Crookes-Goodson W.J."/>
        </authorList>
    </citation>
    <scope>NUCLEOTIDE SEQUENCE [LARGE SCALE GENOMIC DNA]</scope>
    <source>
        <strain evidence="12 13">D216</strain>
    </source>
</reference>
<dbReference type="AlphaFoldDB" id="A0A507AUK9"/>
<comment type="caution">
    <text evidence="12">The sequence shown here is derived from an EMBL/GenBank/DDBJ whole genome shotgun (WGS) entry which is preliminary data.</text>
</comment>
<dbReference type="FunCoup" id="A0A507AUK9">
    <property type="interactions" value="158"/>
</dbReference>
<comment type="similarity">
    <text evidence="10">Belongs to the WD repeat SEC12 family.</text>
</comment>
<evidence type="ECO:0000256" key="8">
    <source>
        <dbReference type="ARBA" id="ARBA00022989"/>
    </source>
</evidence>
<keyword evidence="6" id="KW-0931">ER-Golgi transport</keyword>
<protein>
    <recommendedName>
        <fullName evidence="10">Guanine nucleotide-exchange factor SEC12</fullName>
    </recommendedName>
</protein>
<evidence type="ECO:0000256" key="3">
    <source>
        <dbReference type="ARBA" id="ARBA00022692"/>
    </source>
</evidence>
<feature type="region of interest" description="Disordered" evidence="11">
    <location>
        <begin position="534"/>
        <end position="556"/>
    </location>
</feature>
<dbReference type="InParanoid" id="A0A507AUK9"/>
<evidence type="ECO:0000256" key="2">
    <source>
        <dbReference type="ARBA" id="ARBA00022574"/>
    </source>
</evidence>
<dbReference type="InterPro" id="IPR045260">
    <property type="entry name" value="Sec12-like"/>
</dbReference>
<evidence type="ECO:0000256" key="9">
    <source>
        <dbReference type="ARBA" id="ARBA00023136"/>
    </source>
</evidence>
<dbReference type="SUPFAM" id="SSF50978">
    <property type="entry name" value="WD40 repeat-like"/>
    <property type="match status" value="1"/>
</dbReference>
<evidence type="ECO:0000256" key="7">
    <source>
        <dbReference type="ARBA" id="ARBA00022927"/>
    </source>
</evidence>
<dbReference type="GO" id="GO:0000139">
    <property type="term" value="C:Golgi membrane"/>
    <property type="evidence" value="ECO:0007669"/>
    <property type="project" value="UniProtKB-SubCell"/>
</dbReference>
<keyword evidence="9" id="KW-0472">Membrane</keyword>
<dbReference type="InterPro" id="IPR036322">
    <property type="entry name" value="WD40_repeat_dom_sf"/>
</dbReference>
<dbReference type="Gene3D" id="2.130.10.10">
    <property type="entry name" value="YVTN repeat-like/Quinoprotein amine dehydrogenase"/>
    <property type="match status" value="1"/>
</dbReference>
<evidence type="ECO:0000313" key="13">
    <source>
        <dbReference type="Proteomes" id="UP000319257"/>
    </source>
</evidence>
<keyword evidence="1 10" id="KW-0813">Transport</keyword>
<dbReference type="OrthoDB" id="16538at2759"/>
<keyword evidence="8" id="KW-1133">Transmembrane helix</keyword>
<dbReference type="InterPro" id="IPR015943">
    <property type="entry name" value="WD40/YVTN_repeat-like_dom_sf"/>
</dbReference>
<dbReference type="GeneID" id="41968442"/>
<dbReference type="GO" id="GO:0005789">
    <property type="term" value="C:endoplasmic reticulum membrane"/>
    <property type="evidence" value="ECO:0007669"/>
    <property type="project" value="UniProtKB-SubCell"/>
</dbReference>
<evidence type="ECO:0000256" key="11">
    <source>
        <dbReference type="SAM" id="MobiDB-lite"/>
    </source>
</evidence>
<comment type="subcellular location">
    <subcellularLocation>
        <location evidence="10">Endoplasmic reticulum membrane</location>
        <topology evidence="10">Single-pass type II membrane protein</topology>
    </subcellularLocation>
    <subcellularLocation>
        <location evidence="10">Golgi apparatus membrane</location>
        <topology evidence="10">Single-pass type II membrane protein</topology>
    </subcellularLocation>
</comment>
<keyword evidence="2 10" id="KW-0853">WD repeat</keyword>
<name>A0A507AUK9_9PEZI</name>
<comment type="function">
    <text evidence="10">Guanine nucleotide-exchange factor (GEF) required for the formation or budding of transport vesicles from the ER.</text>
</comment>
<keyword evidence="4 10" id="KW-0677">Repeat</keyword>
<evidence type="ECO:0000256" key="1">
    <source>
        <dbReference type="ARBA" id="ARBA00022448"/>
    </source>
</evidence>
<evidence type="ECO:0000256" key="4">
    <source>
        <dbReference type="ARBA" id="ARBA00022737"/>
    </source>
</evidence>
<keyword evidence="3" id="KW-0812">Transmembrane</keyword>
<dbReference type="PANTHER" id="PTHR23284">
    <property type="entry name" value="PROLACTIN REGULATORY ELEMENT BINDING PROTEIN"/>
    <property type="match status" value="1"/>
</dbReference>
<dbReference type="GO" id="GO:0003400">
    <property type="term" value="P:regulation of COPII vesicle coating"/>
    <property type="evidence" value="ECO:0007669"/>
    <property type="project" value="UniProtKB-UniRule"/>
</dbReference>
<dbReference type="GO" id="GO:0005085">
    <property type="term" value="F:guanyl-nucleotide exchange factor activity"/>
    <property type="evidence" value="ECO:0007669"/>
    <property type="project" value="InterPro"/>
</dbReference>
<dbReference type="GO" id="GO:0006888">
    <property type="term" value="P:endoplasmic reticulum to Golgi vesicle-mediated transport"/>
    <property type="evidence" value="ECO:0007669"/>
    <property type="project" value="UniProtKB-UniRule"/>
</dbReference>
<gene>
    <name evidence="12" type="ORF">E0L32_000995</name>
</gene>
<dbReference type="STRING" id="1093900.A0A507AUK9"/>
<evidence type="ECO:0000256" key="6">
    <source>
        <dbReference type="ARBA" id="ARBA00022892"/>
    </source>
</evidence>
<sequence length="601" mass="65077">MSILTSSTSLSYPLYACEFDPEDASKLVVGGGGGASRTGVGNKISLLTITNQDSVIYHTSELELSKEEDNVTSLAVSHPKGKPISVYAGVNSSPEAQKKGNNEHLRVFGIKPESRAKSPIPPAIKELGRSKLFNTKDVNAYQRLLRLSSPFEGSAQVGVCASGLSQQPEIAIFDVTSDNISASPKPRGLLELEREPSDLDVIQTDKDEYLLVYCDDYRLFTHRIKKGVTEEPRCVFSMPDEDTTGIKGKPAFRSLRFLTPTFVLAAANLPKRTGVVLQGFRLPAKVEDNARLALSAKLPKAIMQATGMTVRNLSPPSSPAAKYGDCQFAVAVTGVDNSIYLYTLEHQAVSNVELIINCHPFGVLARVHAAQITDVALSHFGPPAKSTSRTQYVKLASVSVQNSVRVHHIPLRKVIDRNAPLQRGGPPRQPRYVVALKPQVRSPRGIIIAAAVVMALLAVILQASLEVRGLSQPVVHAHRFVPLSWQLQQHPRDAVRAASRQHEGKLIQLLAAQKLGPDGGGRPVVVRENAEAGEHGIEVTSAPHDEAGPPARSWEELPAEQRAAWKERLRRAGHWGEDMGESVFKGVLFSELAGVVGAMVG</sequence>
<proteinExistence type="inferred from homology"/>
<dbReference type="PANTHER" id="PTHR23284:SF0">
    <property type="entry name" value="PROLACTIN REGULATORY ELEMENT-BINDING PROTEIN"/>
    <property type="match status" value="1"/>
</dbReference>
<dbReference type="Proteomes" id="UP000319257">
    <property type="component" value="Unassembled WGS sequence"/>
</dbReference>
<keyword evidence="5 10" id="KW-0256">Endoplasmic reticulum</keyword>
<evidence type="ECO:0000256" key="5">
    <source>
        <dbReference type="ARBA" id="ARBA00022824"/>
    </source>
</evidence>
<evidence type="ECO:0000313" key="12">
    <source>
        <dbReference type="EMBL" id="TPX11177.1"/>
    </source>
</evidence>
<accession>A0A507AUK9</accession>
<feature type="compositionally biased region" description="Basic and acidic residues" evidence="11">
    <location>
        <begin position="534"/>
        <end position="547"/>
    </location>
</feature>
<dbReference type="EMBL" id="SKBQ01000004">
    <property type="protein sequence ID" value="TPX11177.1"/>
    <property type="molecule type" value="Genomic_DNA"/>
</dbReference>
<keyword evidence="13" id="KW-1185">Reference proteome</keyword>
<evidence type="ECO:0000256" key="10">
    <source>
        <dbReference type="RuleBase" id="RU369019"/>
    </source>
</evidence>